<comment type="caution">
    <text evidence="1">The sequence shown here is derived from an EMBL/GenBank/DDBJ whole genome shotgun (WGS) entry which is preliminary data.</text>
</comment>
<organism evidence="1 2">
    <name type="scientific">Coemansia linderi</name>
    <dbReference type="NCBI Taxonomy" id="2663919"/>
    <lineage>
        <taxon>Eukaryota</taxon>
        <taxon>Fungi</taxon>
        <taxon>Fungi incertae sedis</taxon>
        <taxon>Zoopagomycota</taxon>
        <taxon>Kickxellomycotina</taxon>
        <taxon>Kickxellomycetes</taxon>
        <taxon>Kickxellales</taxon>
        <taxon>Kickxellaceae</taxon>
        <taxon>Coemansia</taxon>
    </lineage>
</organism>
<gene>
    <name evidence="1" type="ORF">GGI18_001624</name>
</gene>
<accession>A0ACC1KIS8</accession>
<name>A0ACC1KIS8_9FUNG</name>
<proteinExistence type="predicted"/>
<protein>
    <submittedName>
        <fullName evidence="1">Uncharacterized protein</fullName>
    </submittedName>
</protein>
<dbReference type="Proteomes" id="UP001140066">
    <property type="component" value="Unassembled WGS sequence"/>
</dbReference>
<evidence type="ECO:0000313" key="2">
    <source>
        <dbReference type="Proteomes" id="UP001140066"/>
    </source>
</evidence>
<sequence length="1647" mass="181340">MNSDDTWEDCLFTPPQWPYEDGDPAAPAAHPTICQYGYDIRQLDRLPVQTGYSQQAKVPAGVPLERARQYYSQFLVFRRIMLDPQWATRQQREPVGETSGWGRRLSRCRGSSRGRSRRMSLSSERWGRRRMSQASTDSARTRVSRSPALSTPSSGSESGNGPAAAKGRSESEASLGKTFAVLRVPLVIAILAVIIIELVIYCVIRLIVRLYEACVIWRGRRGLLFRGLSNAQSYDEYMEFARAIDAEMGFDSDGSDHFDAHFLARITRAMRRARVRAEEQSGADSYTNNEDDLGVAVRRRAMLRLCDVLQQGAVRANAGGWESREVWSRAYAKGNRMVDEYVAEVERSLWCVRQSTAISAAEKLAVFGDLGQQQGRTALCLSGGAAMGWKHLGVARCLLDEGRMPRVICGTSAGALVAALLATHTDDELRRIVRPELAKYMTACQRPFRAGLKKWLDEGHFFDAVEWAARAQVFTRGDLTFKEAFARTGKILNIPCTSVGGPRHSAPRLLNYVTAPNVLVWSAVLASAGLPGILPPMVLLKRSRNGQVRPYTDLGALWRDGSFCSDIPYGPDLRQLNVQFTVVSQVNPHITMFFYDRGGSVGQPPARGRSSMWRGGFILSAIEHMLKLDIRKWLRLLCDLNLVPLLFNQDWSYVWLQKFDGNVTVLPKGSVGEWVGLLRDPSEQSLERSMRLGVVATWPKIKMIGTRQRVEDAVAEGWADAYRACYGASPPPTTLALRGKQGRTRKKSIAEVYHHRRAVPDRVVVAQSEHGYVVLRGAQRGKQAPAERTLSLAFISAPRLGSAKKESFDEAYSLESREYLRRRVAGKQVRFSVAYTTASGREFGHLYVGPDMIRDNAALMIVREGWARVSDAARAKLNRSDTTDDDRIMIEDLVDAEQYARDGRRGMWDDAAKPGRPRLVAFEGDSAEFLAGVKGRELRGTVEMVRDAASLRVMLHLPQAHQMVTVALAGVRAPQVAEPFGAEARFNVELRLLQQDVKVRLEAPAHGAPGSFVGAVIHPAGNIAEWLVSSGFARVQDWSAVHASDPQRLRLLEREARAKRLRIWQSESEDTGSSSSTVFEATVVRIIGGDTLVVSDASGADREFQLASVRQPRAADPATAGYAELARESLRRFCIGKPVSVTVDYHKPATDGFRARDCATVRVRGEDAAAHLVRAGLLGVLRHRGDDDHRSSNYDELVDAEAQAISAKAGMHSGKTVTPAKLADASENAARARSFLPHWQRSGRVPCVVEHVAGGARFRLLVAKDAAKLTFVLGGIRCPRAPRANDGEGAAGEPWGAEALAYSQRHALQRNVEFEIEGVDKAGAFIGSLWLAKEQSLNEELLRNGLASVHAFSADQSPHGAALHAAERQAQEAHRGMWADYDAAAAEAASRQVEEEKKARLAEPSVQLAPRTEFLDVVVSELANANGRFYVQIAQPDNIAGLESLMAGLALDNKQTKPTADFAPKSGQLVAACYSVGSEWHRARVLRHMPGKREYEVLYVDFGNSEILPVDRIRPLSAKFSALPSQAHEAQLAFVALPNESFAPDYVADSKEELRRLVEGRQLVANVEARPHNGPLHLTLYDPELGRPLIEKSVNGLVASAGFAVADKRALSSLHNQAAAAKIEALVVEAREGHRGMWEYGDVTADD</sequence>
<dbReference type="EMBL" id="JANBUK010000278">
    <property type="protein sequence ID" value="KAJ2790714.1"/>
    <property type="molecule type" value="Genomic_DNA"/>
</dbReference>
<evidence type="ECO:0000313" key="1">
    <source>
        <dbReference type="EMBL" id="KAJ2790714.1"/>
    </source>
</evidence>
<reference evidence="1" key="1">
    <citation type="submission" date="2022-07" db="EMBL/GenBank/DDBJ databases">
        <title>Phylogenomic reconstructions and comparative analyses of Kickxellomycotina fungi.</title>
        <authorList>
            <person name="Reynolds N.K."/>
            <person name="Stajich J.E."/>
            <person name="Barry K."/>
            <person name="Grigoriev I.V."/>
            <person name="Crous P."/>
            <person name="Smith M.E."/>
        </authorList>
    </citation>
    <scope>NUCLEOTIDE SEQUENCE</scope>
    <source>
        <strain evidence="1">BCRC 34191</strain>
    </source>
</reference>
<keyword evidence="2" id="KW-1185">Reference proteome</keyword>